<name>L7VTH5_9BACT</name>
<dbReference type="InterPro" id="IPR002035">
    <property type="entry name" value="VWF_A"/>
</dbReference>
<dbReference type="AlphaFoldDB" id="L7VTH5"/>
<protein>
    <recommendedName>
        <fullName evidence="1">VWFA domain-containing protein</fullName>
    </recommendedName>
</protein>
<evidence type="ECO:0000259" key="1">
    <source>
        <dbReference type="SMART" id="SM00327"/>
    </source>
</evidence>
<accession>L7VTH5</accession>
<dbReference type="SUPFAM" id="SSF53300">
    <property type="entry name" value="vWA-like"/>
    <property type="match status" value="1"/>
</dbReference>
<reference evidence="2" key="1">
    <citation type="submission" date="2012-09" db="EMBL/GenBank/DDBJ databases">
        <title>Metagenomic Characterization of a Microbial Community in Wastewater Detects High Levels of Antibiotic Resistance.</title>
        <authorList>
            <person name="Abrams M."/>
            <person name="Caldwell A."/>
            <person name="Vandaei E."/>
            <person name="Lee W."/>
            <person name="Perrott J."/>
            <person name="Khan S.Y."/>
            <person name="Ta J."/>
            <person name="Romero D."/>
            <person name="Nguyen V."/>
            <person name="Pourmand N."/>
            <person name="Ouverney C.C."/>
        </authorList>
    </citation>
    <scope>NUCLEOTIDE SEQUENCE</scope>
</reference>
<dbReference type="CDD" id="cd00198">
    <property type="entry name" value="vWFA"/>
    <property type="match status" value="1"/>
</dbReference>
<sequence>MLCFGLSAAWPAAGQGADRQAGPAAQEPPSFGEVIDIRTGFVRVTLPAGAPPPRVEDIEVLWKRQPQRVVRVVGGADDPLELGIAVDRSASMHAAFEPMRAAALHLVEQAVSDEDRLFAVGFSNETRLLAEGRGEAARVIAALPTSPELGNRPTALFSALNRTLQLFENADARAALIVVSDGCDTAGDLASATTVGRRARDLAIPIFLLMPDRNVCQNTLCQQDAAGKWECKPEASPTLMQGESREMFNPAARPTAMTASSLAGGATEERDRFTGLISANGGGDFVVNDPADWDRAMKKISDLLGRQWTVVFEPSSDGVTSDEIKVYSKAGGHRRRLE</sequence>
<dbReference type="EMBL" id="JX649901">
    <property type="protein sequence ID" value="AGC72432.1"/>
    <property type="molecule type" value="Genomic_DNA"/>
</dbReference>
<dbReference type="InterPro" id="IPR036465">
    <property type="entry name" value="vWFA_dom_sf"/>
</dbReference>
<dbReference type="Pfam" id="PF13519">
    <property type="entry name" value="VWA_2"/>
    <property type="match status" value="1"/>
</dbReference>
<dbReference type="Gene3D" id="3.40.50.410">
    <property type="entry name" value="von Willebrand factor, type A domain"/>
    <property type="match status" value="1"/>
</dbReference>
<proteinExistence type="predicted"/>
<dbReference type="SMART" id="SM00327">
    <property type="entry name" value="VWA"/>
    <property type="match status" value="1"/>
</dbReference>
<organism evidence="2">
    <name type="scientific">uncultured bacterium A1Q1_fos_2037</name>
    <dbReference type="NCBI Taxonomy" id="1256558"/>
    <lineage>
        <taxon>Bacteria</taxon>
        <taxon>environmental samples</taxon>
    </lineage>
</organism>
<evidence type="ECO:0000313" key="2">
    <source>
        <dbReference type="EMBL" id="AGC72432.1"/>
    </source>
</evidence>
<feature type="domain" description="VWFA" evidence="1">
    <location>
        <begin position="79"/>
        <end position="248"/>
    </location>
</feature>